<proteinExistence type="predicted"/>
<protein>
    <submittedName>
        <fullName evidence="2">Uncharacterized protein</fullName>
    </submittedName>
</protein>
<organism evidence="2">
    <name type="scientific">Siphoviridae sp. ctlI314</name>
    <dbReference type="NCBI Taxonomy" id="2827927"/>
    <lineage>
        <taxon>Viruses</taxon>
        <taxon>Duplodnaviria</taxon>
        <taxon>Heunggongvirae</taxon>
        <taxon>Uroviricota</taxon>
        <taxon>Caudoviricetes</taxon>
    </lineage>
</organism>
<evidence type="ECO:0000256" key="1">
    <source>
        <dbReference type="SAM" id="MobiDB-lite"/>
    </source>
</evidence>
<feature type="region of interest" description="Disordered" evidence="1">
    <location>
        <begin position="1"/>
        <end position="28"/>
    </location>
</feature>
<dbReference type="EMBL" id="BK032727">
    <property type="protein sequence ID" value="DAF57061.1"/>
    <property type="molecule type" value="Genomic_DNA"/>
</dbReference>
<name>A0A8S5T167_9CAUD</name>
<sequence length="53" mass="6019">MKRQISTLSSLPQEVHTKPRRDGLATGRSFVVQDKKEVVDVYNKEKTMMAAVN</sequence>
<accession>A0A8S5T167</accession>
<feature type="compositionally biased region" description="Polar residues" evidence="1">
    <location>
        <begin position="1"/>
        <end position="12"/>
    </location>
</feature>
<reference evidence="2" key="1">
    <citation type="journal article" date="2021" name="Proc. Natl. Acad. Sci. U.S.A.">
        <title>A Catalog of Tens of Thousands of Viruses from Human Metagenomes Reveals Hidden Associations with Chronic Diseases.</title>
        <authorList>
            <person name="Tisza M.J."/>
            <person name="Buck C.B."/>
        </authorList>
    </citation>
    <scope>NUCLEOTIDE SEQUENCE</scope>
    <source>
        <strain evidence="2">CtlI314</strain>
    </source>
</reference>
<evidence type="ECO:0000313" key="2">
    <source>
        <dbReference type="EMBL" id="DAF57061.1"/>
    </source>
</evidence>